<dbReference type="Proteomes" id="UP001085076">
    <property type="component" value="Miscellaneous, Linkage group lg02"/>
</dbReference>
<reference evidence="1" key="1">
    <citation type="submission" date="2021-03" db="EMBL/GenBank/DDBJ databases">
        <authorList>
            <person name="Li Z."/>
            <person name="Yang C."/>
        </authorList>
    </citation>
    <scope>NUCLEOTIDE SEQUENCE</scope>
    <source>
        <strain evidence="1">Dzin_1.0</strain>
        <tissue evidence="1">Leaf</tissue>
    </source>
</reference>
<protein>
    <submittedName>
        <fullName evidence="1">Uncharacterized protein</fullName>
    </submittedName>
</protein>
<evidence type="ECO:0000313" key="2">
    <source>
        <dbReference type="Proteomes" id="UP001085076"/>
    </source>
</evidence>
<name>A0A9D5HMZ9_9LILI</name>
<dbReference type="EMBL" id="JAGGNH010000002">
    <property type="protein sequence ID" value="KAJ0981497.1"/>
    <property type="molecule type" value="Genomic_DNA"/>
</dbReference>
<reference evidence="1" key="2">
    <citation type="journal article" date="2022" name="Hortic Res">
        <title>The genome of Dioscorea zingiberensis sheds light on the biosynthesis, origin and evolution of the medicinally important diosgenin saponins.</title>
        <authorList>
            <person name="Li Y."/>
            <person name="Tan C."/>
            <person name="Li Z."/>
            <person name="Guo J."/>
            <person name="Li S."/>
            <person name="Chen X."/>
            <person name="Wang C."/>
            <person name="Dai X."/>
            <person name="Yang H."/>
            <person name="Song W."/>
            <person name="Hou L."/>
            <person name="Xu J."/>
            <person name="Tong Z."/>
            <person name="Xu A."/>
            <person name="Yuan X."/>
            <person name="Wang W."/>
            <person name="Yang Q."/>
            <person name="Chen L."/>
            <person name="Sun Z."/>
            <person name="Wang K."/>
            <person name="Pan B."/>
            <person name="Chen J."/>
            <person name="Bao Y."/>
            <person name="Liu F."/>
            <person name="Qi X."/>
            <person name="Gang D.R."/>
            <person name="Wen J."/>
            <person name="Li J."/>
        </authorList>
    </citation>
    <scope>NUCLEOTIDE SEQUENCE</scope>
    <source>
        <strain evidence="1">Dzin_1.0</strain>
    </source>
</reference>
<organism evidence="1 2">
    <name type="scientific">Dioscorea zingiberensis</name>
    <dbReference type="NCBI Taxonomy" id="325984"/>
    <lineage>
        <taxon>Eukaryota</taxon>
        <taxon>Viridiplantae</taxon>
        <taxon>Streptophyta</taxon>
        <taxon>Embryophyta</taxon>
        <taxon>Tracheophyta</taxon>
        <taxon>Spermatophyta</taxon>
        <taxon>Magnoliopsida</taxon>
        <taxon>Liliopsida</taxon>
        <taxon>Dioscoreales</taxon>
        <taxon>Dioscoreaceae</taxon>
        <taxon>Dioscorea</taxon>
    </lineage>
</organism>
<accession>A0A9D5HMZ9</accession>
<dbReference type="AlphaFoldDB" id="A0A9D5HMZ9"/>
<gene>
    <name evidence="1" type="ORF">J5N97_009752</name>
</gene>
<proteinExistence type="predicted"/>
<sequence>MCSPVGVLIGDKRGVGDLGASARWLPDLFTGTNREATVLNCRSWGGLVAAEDWPNREGRLGAEAVRTGEGNPRRGWQAVAEAGVYSTGRQAVSMIGRADGVGGQACAWRRASRVAGGKGGAGLGVAWLRGSGR</sequence>
<keyword evidence="2" id="KW-1185">Reference proteome</keyword>
<comment type="caution">
    <text evidence="1">The sequence shown here is derived from an EMBL/GenBank/DDBJ whole genome shotgun (WGS) entry which is preliminary data.</text>
</comment>
<evidence type="ECO:0000313" key="1">
    <source>
        <dbReference type="EMBL" id="KAJ0981497.1"/>
    </source>
</evidence>